<evidence type="ECO:0008006" key="3">
    <source>
        <dbReference type="Google" id="ProtNLM"/>
    </source>
</evidence>
<name>A0A061FJA2_THECC</name>
<dbReference type="InParanoid" id="A0A061FJA2"/>
<evidence type="ECO:0000313" key="2">
    <source>
        <dbReference type="Proteomes" id="UP000026915"/>
    </source>
</evidence>
<dbReference type="Gramene" id="EOY16722">
    <property type="protein sequence ID" value="EOY16722"/>
    <property type="gene ID" value="TCM_035596"/>
</dbReference>
<sequence>MRNEIVFQVREWNMEQVLELARIRVAIWANAKWPRIYPSVLEVYHQPPTQSQLTKKSQERKGIIWEKPDQGQMKFNVDGTARRCPGPTRIGEILRDCSREAKIIFPKAHGEADSSLAKMMVVKEALLIFSVSQRNENHKLLIESDSSNTVKWTKHINLAPWRMRQLILQMERLKVEVIGVKMEIG</sequence>
<dbReference type="PANTHER" id="PTHR33033:SF118">
    <property type="entry name" value="OS02G0175302 PROTEIN"/>
    <property type="match status" value="1"/>
</dbReference>
<reference evidence="1 2" key="1">
    <citation type="journal article" date="2013" name="Genome Biol.">
        <title>The genome sequence of the most widely cultivated cacao type and its use to identify candidate genes regulating pod color.</title>
        <authorList>
            <person name="Motamayor J.C."/>
            <person name="Mockaitis K."/>
            <person name="Schmutz J."/>
            <person name="Haiminen N."/>
            <person name="Iii D.L."/>
            <person name="Cornejo O."/>
            <person name="Findley S.D."/>
            <person name="Zheng P."/>
            <person name="Utro F."/>
            <person name="Royaert S."/>
            <person name="Saski C."/>
            <person name="Jenkins J."/>
            <person name="Podicheti R."/>
            <person name="Zhao M."/>
            <person name="Scheffler B.E."/>
            <person name="Stack J.C."/>
            <person name="Feltus F.A."/>
            <person name="Mustiga G.M."/>
            <person name="Amores F."/>
            <person name="Phillips W."/>
            <person name="Marelli J.P."/>
            <person name="May G.D."/>
            <person name="Shapiro H."/>
            <person name="Ma J."/>
            <person name="Bustamante C.D."/>
            <person name="Schnell R.J."/>
            <person name="Main D."/>
            <person name="Gilbert D."/>
            <person name="Parida L."/>
            <person name="Kuhn D.N."/>
        </authorList>
    </citation>
    <scope>NUCLEOTIDE SEQUENCE [LARGE SCALE GENOMIC DNA]</scope>
    <source>
        <strain evidence="2">cv. Matina 1-6</strain>
    </source>
</reference>
<accession>A0A061FJA2</accession>
<gene>
    <name evidence="1" type="ORF">TCM_035596</name>
</gene>
<dbReference type="PANTHER" id="PTHR33033">
    <property type="entry name" value="POLYNUCLEOTIDYL TRANSFERASE, RIBONUCLEASE H-LIKE SUPERFAMILY PROTEIN-RELATED"/>
    <property type="match status" value="1"/>
</dbReference>
<organism evidence="1 2">
    <name type="scientific">Theobroma cacao</name>
    <name type="common">Cacao</name>
    <name type="synonym">Cocoa</name>
    <dbReference type="NCBI Taxonomy" id="3641"/>
    <lineage>
        <taxon>Eukaryota</taxon>
        <taxon>Viridiplantae</taxon>
        <taxon>Streptophyta</taxon>
        <taxon>Embryophyta</taxon>
        <taxon>Tracheophyta</taxon>
        <taxon>Spermatophyta</taxon>
        <taxon>Magnoliopsida</taxon>
        <taxon>eudicotyledons</taxon>
        <taxon>Gunneridae</taxon>
        <taxon>Pentapetalae</taxon>
        <taxon>rosids</taxon>
        <taxon>malvids</taxon>
        <taxon>Malvales</taxon>
        <taxon>Malvaceae</taxon>
        <taxon>Byttnerioideae</taxon>
        <taxon>Theobroma</taxon>
    </lineage>
</organism>
<evidence type="ECO:0000313" key="1">
    <source>
        <dbReference type="EMBL" id="EOY16722.1"/>
    </source>
</evidence>
<dbReference type="Proteomes" id="UP000026915">
    <property type="component" value="Chromosome 8"/>
</dbReference>
<dbReference type="InterPro" id="IPR036397">
    <property type="entry name" value="RNaseH_sf"/>
</dbReference>
<dbReference type="EMBL" id="CM001886">
    <property type="protein sequence ID" value="EOY16722.1"/>
    <property type="molecule type" value="Genomic_DNA"/>
</dbReference>
<protein>
    <recommendedName>
        <fullName evidence="3">RNase H type-1 domain-containing protein</fullName>
    </recommendedName>
</protein>
<dbReference type="GO" id="GO:0003676">
    <property type="term" value="F:nucleic acid binding"/>
    <property type="evidence" value="ECO:0007669"/>
    <property type="project" value="InterPro"/>
</dbReference>
<dbReference type="HOGENOM" id="CLU_000680_21_0_1"/>
<proteinExistence type="predicted"/>
<dbReference type="AlphaFoldDB" id="A0A061FJA2"/>
<keyword evidence="2" id="KW-1185">Reference proteome</keyword>
<dbReference type="Gene3D" id="3.30.420.10">
    <property type="entry name" value="Ribonuclease H-like superfamily/Ribonuclease H"/>
    <property type="match status" value="1"/>
</dbReference>